<accession>A0A3A6PGR2</accession>
<evidence type="ECO:0000256" key="6">
    <source>
        <dbReference type="PROSITE-ProRule" id="PRU00284"/>
    </source>
</evidence>
<evidence type="ECO:0000256" key="7">
    <source>
        <dbReference type="SAM" id="Phobius"/>
    </source>
</evidence>
<dbReference type="AlphaFoldDB" id="A0A3A6PGR2"/>
<dbReference type="PROSITE" id="PS50111">
    <property type="entry name" value="CHEMOTAXIS_TRANSDUC_2"/>
    <property type="match status" value="1"/>
</dbReference>
<dbReference type="EMBL" id="QXQB01000003">
    <property type="protein sequence ID" value="RJX38916.1"/>
    <property type="molecule type" value="Genomic_DNA"/>
</dbReference>
<gene>
    <name evidence="10" type="ORF">D3P09_15490</name>
</gene>
<dbReference type="PROSITE" id="PS50885">
    <property type="entry name" value="HAMP"/>
    <property type="match status" value="1"/>
</dbReference>
<evidence type="ECO:0000313" key="10">
    <source>
        <dbReference type="EMBL" id="RJX38916.1"/>
    </source>
</evidence>
<evidence type="ECO:0000259" key="9">
    <source>
        <dbReference type="PROSITE" id="PS50885"/>
    </source>
</evidence>
<dbReference type="Pfam" id="PF12729">
    <property type="entry name" value="4HB_MCP_1"/>
    <property type="match status" value="1"/>
</dbReference>
<feature type="domain" description="Methyl-accepting transducer" evidence="8">
    <location>
        <begin position="285"/>
        <end position="521"/>
    </location>
</feature>
<keyword evidence="3 7" id="KW-0472">Membrane</keyword>
<evidence type="ECO:0000313" key="11">
    <source>
        <dbReference type="Proteomes" id="UP000267798"/>
    </source>
</evidence>
<dbReference type="RefSeq" id="WP_120111744.1">
    <property type="nucleotide sequence ID" value="NZ_QXQB01000003.1"/>
</dbReference>
<evidence type="ECO:0000256" key="5">
    <source>
        <dbReference type="ARBA" id="ARBA00029447"/>
    </source>
</evidence>
<dbReference type="GO" id="GO:0005886">
    <property type="term" value="C:plasma membrane"/>
    <property type="evidence" value="ECO:0007669"/>
    <property type="project" value="UniProtKB-SubCell"/>
</dbReference>
<dbReference type="Gene3D" id="6.10.340.10">
    <property type="match status" value="1"/>
</dbReference>
<evidence type="ECO:0000256" key="3">
    <source>
        <dbReference type="ARBA" id="ARBA00023136"/>
    </source>
</evidence>
<dbReference type="SMART" id="SM00304">
    <property type="entry name" value="HAMP"/>
    <property type="match status" value="1"/>
</dbReference>
<evidence type="ECO:0000256" key="4">
    <source>
        <dbReference type="ARBA" id="ARBA00023224"/>
    </source>
</evidence>
<feature type="transmembrane region" description="Helical" evidence="7">
    <location>
        <begin position="192"/>
        <end position="211"/>
    </location>
</feature>
<dbReference type="PANTHER" id="PTHR32089">
    <property type="entry name" value="METHYL-ACCEPTING CHEMOTAXIS PROTEIN MCPB"/>
    <property type="match status" value="1"/>
</dbReference>
<dbReference type="InterPro" id="IPR003660">
    <property type="entry name" value="HAMP_dom"/>
</dbReference>
<dbReference type="GO" id="GO:0007165">
    <property type="term" value="P:signal transduction"/>
    <property type="evidence" value="ECO:0007669"/>
    <property type="project" value="UniProtKB-KW"/>
</dbReference>
<evidence type="ECO:0000256" key="2">
    <source>
        <dbReference type="ARBA" id="ARBA00022475"/>
    </source>
</evidence>
<dbReference type="SMART" id="SM00283">
    <property type="entry name" value="MA"/>
    <property type="match status" value="1"/>
</dbReference>
<evidence type="ECO:0000256" key="1">
    <source>
        <dbReference type="ARBA" id="ARBA00004236"/>
    </source>
</evidence>
<proteinExistence type="inferred from homology"/>
<dbReference type="CDD" id="cd06225">
    <property type="entry name" value="HAMP"/>
    <property type="match status" value="1"/>
</dbReference>
<reference evidence="10 11" key="1">
    <citation type="submission" date="2018-09" db="EMBL/GenBank/DDBJ databases">
        <title>Paenibacillus aracenensis nov. sp. isolated from a cave in southern Spain.</title>
        <authorList>
            <person name="Jurado V."/>
            <person name="Gutierrez-Patricio S."/>
            <person name="Gonzalez-Pimentel J.L."/>
            <person name="Miller A.Z."/>
            <person name="Laiz L."/>
            <person name="Saiz-Jimenez C."/>
        </authorList>
    </citation>
    <scope>NUCLEOTIDE SEQUENCE [LARGE SCALE GENOMIC DNA]</scope>
    <source>
        <strain evidence="10 11">JCM 19203</strain>
    </source>
</reference>
<dbReference type="PANTHER" id="PTHR32089:SF112">
    <property type="entry name" value="LYSOZYME-LIKE PROTEIN-RELATED"/>
    <property type="match status" value="1"/>
</dbReference>
<feature type="domain" description="HAMP" evidence="9">
    <location>
        <begin position="213"/>
        <end position="266"/>
    </location>
</feature>
<name>A0A3A6PGR2_9BACL</name>
<keyword evidence="7" id="KW-1133">Transmembrane helix</keyword>
<dbReference type="CDD" id="cd11386">
    <property type="entry name" value="MCP_signal"/>
    <property type="match status" value="1"/>
</dbReference>
<dbReference type="SUPFAM" id="SSF58104">
    <property type="entry name" value="Methyl-accepting chemotaxis protein (MCP) signaling domain"/>
    <property type="match status" value="1"/>
</dbReference>
<dbReference type="Pfam" id="PF00672">
    <property type="entry name" value="HAMP"/>
    <property type="match status" value="1"/>
</dbReference>
<comment type="subcellular location">
    <subcellularLocation>
        <location evidence="1">Cell membrane</location>
    </subcellularLocation>
</comment>
<protein>
    <submittedName>
        <fullName evidence="10">Methyl-accepting chemotaxis protein</fullName>
    </submittedName>
</protein>
<keyword evidence="4 6" id="KW-0807">Transducer</keyword>
<dbReference type="Pfam" id="PF00015">
    <property type="entry name" value="MCPsignal"/>
    <property type="match status" value="1"/>
</dbReference>
<organism evidence="10 11">
    <name type="scientific">Paenibacillus pinisoli</name>
    <dbReference type="NCBI Taxonomy" id="1276110"/>
    <lineage>
        <taxon>Bacteria</taxon>
        <taxon>Bacillati</taxon>
        <taxon>Bacillota</taxon>
        <taxon>Bacilli</taxon>
        <taxon>Bacillales</taxon>
        <taxon>Paenibacillaceae</taxon>
        <taxon>Paenibacillus</taxon>
    </lineage>
</organism>
<dbReference type="Proteomes" id="UP000267798">
    <property type="component" value="Unassembled WGS sequence"/>
</dbReference>
<evidence type="ECO:0000259" key="8">
    <source>
        <dbReference type="PROSITE" id="PS50111"/>
    </source>
</evidence>
<dbReference type="OrthoDB" id="107771at2"/>
<dbReference type="Gene3D" id="1.10.287.950">
    <property type="entry name" value="Methyl-accepting chemotaxis protein"/>
    <property type="match status" value="1"/>
</dbReference>
<dbReference type="InterPro" id="IPR024478">
    <property type="entry name" value="HlyB_4HB_MCP"/>
</dbReference>
<dbReference type="InterPro" id="IPR004089">
    <property type="entry name" value="MCPsignal_dom"/>
</dbReference>
<keyword evidence="7" id="KW-0812">Transmembrane</keyword>
<keyword evidence="2" id="KW-1003">Cell membrane</keyword>
<sequence>MNQPTKHLFRFTINRKLFAGFAAVLLILMATVAIGYSQITRVDSQYTSIIEDKAHKLILIQELNAEVKKEQAAMRGYLLLGDAESLQDFTDAHNGYRALSRNLESIIEHPEAAAMLQELNQLESEYYFTSNKAIKLRVSGDAKQYLEIASSQAQPILKQFDQKAEELAVYQQSLLNESREEVHSEIESIKQLVLLLGVAAVAISLVISWFVGRIISRPVKAIAATAERIAAGDLTSEKVNIRNRDEVGDLARSFNAMSEQLRGLIRHVHGSAEQVAASAQQLTATSEQASAASGQIAGTMQQVATDANDGFTHLEEASRTISDMSAGVLHISDRARQVSDSASEAYERAEDGGQAIHTATRQMGSIHDAVSGLSVQIHTLGERSAQISHILNAITEMAKQTNILSLNAGIEAARAGENGKGFLVIASEIRKLAEQSSHSAGQISELIASIQEETGQAVQKMDAASQEVASGLGAVRSAGTAFEHIQNSVHAVNGQIQDVSSSIEQVAAGAEQIVGAMKAVMTASESTVRGAQEVTAATEEQLASMEEVAASARMLSRMSEQLQGQLEKFKL</sequence>
<keyword evidence="11" id="KW-1185">Reference proteome</keyword>
<comment type="caution">
    <text evidence="10">The sequence shown here is derived from an EMBL/GenBank/DDBJ whole genome shotgun (WGS) entry which is preliminary data.</text>
</comment>
<comment type="similarity">
    <text evidence="5">Belongs to the methyl-accepting chemotaxis (MCP) protein family.</text>
</comment>